<sequence>MKNHSSKKELMLLPILLVVILMCVAGHFLLQANFQDSNLVEYMLAALPFAMFGLVIVAFKMAAKNEKDEQSEQDS</sequence>
<organism evidence="2 3">
    <name type="scientific">Pseudoalteromonas carrageenovora IAM 12662</name>
    <dbReference type="NCBI Taxonomy" id="1314868"/>
    <lineage>
        <taxon>Bacteria</taxon>
        <taxon>Pseudomonadati</taxon>
        <taxon>Pseudomonadota</taxon>
        <taxon>Gammaproteobacteria</taxon>
        <taxon>Alteromonadales</taxon>
        <taxon>Pseudoalteromonadaceae</taxon>
        <taxon>Pseudoalteromonas</taxon>
    </lineage>
</organism>
<evidence type="ECO:0008006" key="4">
    <source>
        <dbReference type="Google" id="ProtNLM"/>
    </source>
</evidence>
<reference evidence="2 3" key="1">
    <citation type="submission" date="2017-11" db="EMBL/GenBank/DDBJ databases">
        <authorList>
            <person name="Han C.G."/>
        </authorList>
    </citation>
    <scope>NUCLEOTIDE SEQUENCE [LARGE SCALE GENOMIC DNA]</scope>
    <source>
        <strain evidence="3">ATCC 43555</strain>
    </source>
</reference>
<dbReference type="RefSeq" id="WP_104642116.1">
    <property type="nucleotide sequence ID" value="NZ_AQGW01000018.1"/>
</dbReference>
<keyword evidence="1" id="KW-0812">Transmembrane</keyword>
<dbReference type="GeneID" id="93662693"/>
<dbReference type="EMBL" id="LT965928">
    <property type="protein sequence ID" value="SOU40051.1"/>
    <property type="molecule type" value="Genomic_DNA"/>
</dbReference>
<feature type="transmembrane region" description="Helical" evidence="1">
    <location>
        <begin position="12"/>
        <end position="30"/>
    </location>
</feature>
<dbReference type="AlphaFoldDB" id="A0A2K4X6V6"/>
<feature type="transmembrane region" description="Helical" evidence="1">
    <location>
        <begin position="42"/>
        <end position="63"/>
    </location>
</feature>
<protein>
    <recommendedName>
        <fullName evidence="4">Asparaginyl-tRNA synthetase</fullName>
    </recommendedName>
</protein>
<name>A0A2K4X6V6_PSEVC</name>
<accession>A0A2K4X6V6</accession>
<evidence type="ECO:0000313" key="2">
    <source>
        <dbReference type="EMBL" id="SOU40051.1"/>
    </source>
</evidence>
<dbReference type="Proteomes" id="UP000238288">
    <property type="component" value="Chromosome PCAR9a"/>
</dbReference>
<dbReference type="OrthoDB" id="6313512at2"/>
<gene>
    <name evidence="2" type="ORF">PCAR9_A20481</name>
</gene>
<evidence type="ECO:0000256" key="1">
    <source>
        <dbReference type="SAM" id="Phobius"/>
    </source>
</evidence>
<proteinExistence type="predicted"/>
<keyword evidence="1" id="KW-1133">Transmembrane helix</keyword>
<evidence type="ECO:0000313" key="3">
    <source>
        <dbReference type="Proteomes" id="UP000238288"/>
    </source>
</evidence>
<keyword evidence="1" id="KW-0472">Membrane</keyword>